<accession>A0A7D6BSZ9</accession>
<evidence type="ECO:0000256" key="5">
    <source>
        <dbReference type="ARBA" id="ARBA00023125"/>
    </source>
</evidence>
<dbReference type="Gene3D" id="3.40.50.10130">
    <property type="match status" value="1"/>
</dbReference>
<feature type="domain" description="ERCC4" evidence="7">
    <location>
        <begin position="33"/>
        <end position="113"/>
    </location>
</feature>
<proteinExistence type="predicted"/>
<dbReference type="KEGG" id="flt:Sv326_0646"/>
<evidence type="ECO:0000313" key="8">
    <source>
        <dbReference type="EMBL" id="QLJ52821.1"/>
    </source>
</evidence>
<sequence length="241" mass="27255">MLPNLYCCQTQGDPTEQSSLNEFSDKERKTCVEIFVDEKESRNAIADVLREAGAVVRVKTLPVGDFIISERAVIERKTRSDFESSIIDGRLFNQAENMIDNFDKCIVIIEGENFEERVNRNALLGAISALILDYGIQVFFTRDLEGTAEMIFALAKREQLGKEVVVRLKGSKKVHTMGEQQRMIVECLPGVGPKLAVALLRKFKTIEKIARASEQELREVEKIGKKKAKLIKKALSEDFRD</sequence>
<evidence type="ECO:0000256" key="4">
    <source>
        <dbReference type="ARBA" id="ARBA00022801"/>
    </source>
</evidence>
<dbReference type="GO" id="GO:0000014">
    <property type="term" value="F:single-stranded DNA endodeoxyribonuclease activity"/>
    <property type="evidence" value="ECO:0007669"/>
    <property type="project" value="TreeGrafter"/>
</dbReference>
<keyword evidence="5" id="KW-0238">DNA-binding</keyword>
<dbReference type="Pfam" id="PF14520">
    <property type="entry name" value="HHH_5"/>
    <property type="match status" value="1"/>
</dbReference>
<organism evidence="8 9">
    <name type="scientific">Fermentimicrarchaeum limneticum</name>
    <dbReference type="NCBI Taxonomy" id="2795018"/>
    <lineage>
        <taxon>Archaea</taxon>
        <taxon>Candidatus Micrarchaeota</taxon>
        <taxon>Candidatus Fermentimicrarchaeales</taxon>
        <taxon>Candidatus Fermentimicrarchaeaceae</taxon>
        <taxon>Candidatus Fermentimicrarchaeum</taxon>
    </lineage>
</organism>
<evidence type="ECO:0000256" key="6">
    <source>
        <dbReference type="ARBA" id="ARBA00023204"/>
    </source>
</evidence>
<dbReference type="SUPFAM" id="SSF47781">
    <property type="entry name" value="RuvA domain 2-like"/>
    <property type="match status" value="1"/>
</dbReference>
<keyword evidence="1" id="KW-0540">Nuclease</keyword>
<dbReference type="PANTHER" id="PTHR10150:SF0">
    <property type="entry name" value="DNA REPAIR ENDONUCLEASE XPF"/>
    <property type="match status" value="1"/>
</dbReference>
<dbReference type="InterPro" id="IPR006166">
    <property type="entry name" value="ERCC4_domain"/>
</dbReference>
<dbReference type="GO" id="GO:0003684">
    <property type="term" value="F:damaged DNA binding"/>
    <property type="evidence" value="ECO:0007669"/>
    <property type="project" value="TreeGrafter"/>
</dbReference>
<dbReference type="EMBL" id="CP058998">
    <property type="protein sequence ID" value="QLJ52821.1"/>
    <property type="molecule type" value="Genomic_DNA"/>
</dbReference>
<evidence type="ECO:0000256" key="1">
    <source>
        <dbReference type="ARBA" id="ARBA00022722"/>
    </source>
</evidence>
<dbReference type="SMART" id="SM00891">
    <property type="entry name" value="ERCC4"/>
    <property type="match status" value="1"/>
</dbReference>
<dbReference type="SUPFAM" id="SSF52980">
    <property type="entry name" value="Restriction endonuclease-like"/>
    <property type="match status" value="1"/>
</dbReference>
<dbReference type="PANTHER" id="PTHR10150">
    <property type="entry name" value="DNA REPAIR ENDONUCLEASE XPF"/>
    <property type="match status" value="1"/>
</dbReference>
<dbReference type="GO" id="GO:0003697">
    <property type="term" value="F:single-stranded DNA binding"/>
    <property type="evidence" value="ECO:0007669"/>
    <property type="project" value="TreeGrafter"/>
</dbReference>
<keyword evidence="6" id="KW-0234">DNA repair</keyword>
<name>A0A7D6BSZ9_FERL1</name>
<evidence type="ECO:0000313" key="9">
    <source>
        <dbReference type="Proteomes" id="UP000510821"/>
    </source>
</evidence>
<dbReference type="CDD" id="cd20075">
    <property type="entry name" value="XPF_nuclease_XPF_arch"/>
    <property type="match status" value="1"/>
</dbReference>
<protein>
    <recommendedName>
        <fullName evidence="7">ERCC4 domain-containing protein</fullName>
    </recommendedName>
</protein>
<evidence type="ECO:0000259" key="7">
    <source>
        <dbReference type="SMART" id="SM00891"/>
    </source>
</evidence>
<evidence type="ECO:0000256" key="2">
    <source>
        <dbReference type="ARBA" id="ARBA00022759"/>
    </source>
</evidence>
<dbReference type="GO" id="GO:0000724">
    <property type="term" value="P:double-strand break repair via homologous recombination"/>
    <property type="evidence" value="ECO:0007669"/>
    <property type="project" value="TreeGrafter"/>
</dbReference>
<evidence type="ECO:0000256" key="3">
    <source>
        <dbReference type="ARBA" id="ARBA00022763"/>
    </source>
</evidence>
<keyword evidence="2" id="KW-0255">Endonuclease</keyword>
<dbReference type="Pfam" id="PF02732">
    <property type="entry name" value="ERCC4"/>
    <property type="match status" value="1"/>
</dbReference>
<reference evidence="9" key="1">
    <citation type="submission" date="2020-07" db="EMBL/GenBank/DDBJ databases">
        <title>Metabolic diversity and evolutionary history of the archaeal phylum ###Micrarchaeota### uncovered from a freshwater lake metagenome.</title>
        <authorList>
            <person name="Kadnikov V.V."/>
            <person name="Savvichev A.S."/>
            <person name="Mardanov A.V."/>
            <person name="Beletsky A.V."/>
            <person name="Chupakov A.V."/>
            <person name="Kokryatskaya N.M."/>
            <person name="Pimenov N.V."/>
            <person name="Ravin N.V."/>
        </authorList>
    </citation>
    <scope>NUCLEOTIDE SEQUENCE [LARGE SCALE GENOMIC DNA]</scope>
</reference>
<dbReference type="AlphaFoldDB" id="A0A7D6BSZ9"/>
<gene>
    <name evidence="8" type="ORF">Sv326_0646</name>
</gene>
<keyword evidence="3" id="KW-0227">DNA damage</keyword>
<keyword evidence="4" id="KW-0378">Hydrolase</keyword>
<dbReference type="GO" id="GO:1901255">
    <property type="term" value="P:nucleotide-excision repair involved in interstrand cross-link repair"/>
    <property type="evidence" value="ECO:0007669"/>
    <property type="project" value="TreeGrafter"/>
</dbReference>
<dbReference type="Gene3D" id="1.10.150.20">
    <property type="entry name" value="5' to 3' exonuclease, C-terminal subdomain"/>
    <property type="match status" value="1"/>
</dbReference>
<dbReference type="InterPro" id="IPR010994">
    <property type="entry name" value="RuvA_2-like"/>
</dbReference>
<dbReference type="InterPro" id="IPR011335">
    <property type="entry name" value="Restrct_endonuc-II-like"/>
</dbReference>
<dbReference type="Proteomes" id="UP000510821">
    <property type="component" value="Chromosome"/>
</dbReference>